<dbReference type="InterPro" id="IPR004146">
    <property type="entry name" value="DC1"/>
</dbReference>
<proteinExistence type="predicted"/>
<dbReference type="Pfam" id="PF03107">
    <property type="entry name" value="C1_2"/>
    <property type="match status" value="2"/>
</dbReference>
<evidence type="ECO:0000256" key="2">
    <source>
        <dbReference type="SAM" id="Coils"/>
    </source>
</evidence>
<dbReference type="PANTHER" id="PTHR46288">
    <property type="entry name" value="PHORBOL-ESTER/DAG-TYPE DOMAIN-CONTAINING PROTEIN"/>
    <property type="match status" value="1"/>
</dbReference>
<name>A0A7J0FSG0_9ERIC</name>
<feature type="domain" description="DC1" evidence="3">
    <location>
        <begin position="69"/>
        <end position="114"/>
    </location>
</feature>
<keyword evidence="1" id="KW-0677">Repeat</keyword>
<dbReference type="Proteomes" id="UP000585474">
    <property type="component" value="Unassembled WGS sequence"/>
</dbReference>
<dbReference type="PANTHER" id="PTHR46288:SF27">
    <property type="entry name" value="CYSTEINE_HISTIDINE-RICH C1 DOMAIN FAMILY PROTEIN"/>
    <property type="match status" value="1"/>
</dbReference>
<feature type="coiled-coil region" evidence="2">
    <location>
        <begin position="260"/>
        <end position="287"/>
    </location>
</feature>
<evidence type="ECO:0000259" key="3">
    <source>
        <dbReference type="Pfam" id="PF03107"/>
    </source>
</evidence>
<accession>A0A7J0FSG0</accession>
<gene>
    <name evidence="4" type="ORF">Acr_14g0007650</name>
</gene>
<feature type="domain" description="DC1" evidence="3">
    <location>
        <begin position="6"/>
        <end position="53"/>
    </location>
</feature>
<reference evidence="4 5" key="1">
    <citation type="submission" date="2019-07" db="EMBL/GenBank/DDBJ databases">
        <title>De Novo Assembly of kiwifruit Actinidia rufa.</title>
        <authorList>
            <person name="Sugita-Konishi S."/>
            <person name="Sato K."/>
            <person name="Mori E."/>
            <person name="Abe Y."/>
            <person name="Kisaki G."/>
            <person name="Hamano K."/>
            <person name="Suezawa K."/>
            <person name="Otani M."/>
            <person name="Fukuda T."/>
            <person name="Manabe T."/>
            <person name="Gomi K."/>
            <person name="Tabuchi M."/>
            <person name="Akimitsu K."/>
            <person name="Kataoka I."/>
        </authorList>
    </citation>
    <scope>NUCLEOTIDE SEQUENCE [LARGE SCALE GENOMIC DNA]</scope>
    <source>
        <strain evidence="5">cv. Fuchu</strain>
    </source>
</reference>
<sequence length="296" mass="33967">MEIQHFSHNHPLILHEGDLKAAVKCSGCELSISSTPSYGCTKKCFFFIHKSCAEMPQELDKVHIFHPIPTHHLTLLPRPPLNLPTFKCYACEKTRRGFTYHCPTCEVSLCVNCILLVPLDDYDDYRQIRLPKHEHPFILCTKDKKFDISCIDCKHPIEDESLYLCPYEDDDAEFYCDACEKRRNLNDRSYSCAEPGCRFVAYIHCLITEILCFLEEESSFNISQVVKEQQDEEVISSVVEESSLVTSESNRIEVPGNLNIAELDDEIEKLRIEIEALTAKLGAFERRRAHLASSTI</sequence>
<keyword evidence="5" id="KW-1185">Reference proteome</keyword>
<evidence type="ECO:0000313" key="5">
    <source>
        <dbReference type="Proteomes" id="UP000585474"/>
    </source>
</evidence>
<evidence type="ECO:0000256" key="1">
    <source>
        <dbReference type="ARBA" id="ARBA00022737"/>
    </source>
</evidence>
<dbReference type="EMBL" id="BJWL01000014">
    <property type="protein sequence ID" value="GFZ01130.1"/>
    <property type="molecule type" value="Genomic_DNA"/>
</dbReference>
<organism evidence="4 5">
    <name type="scientific">Actinidia rufa</name>
    <dbReference type="NCBI Taxonomy" id="165716"/>
    <lineage>
        <taxon>Eukaryota</taxon>
        <taxon>Viridiplantae</taxon>
        <taxon>Streptophyta</taxon>
        <taxon>Embryophyta</taxon>
        <taxon>Tracheophyta</taxon>
        <taxon>Spermatophyta</taxon>
        <taxon>Magnoliopsida</taxon>
        <taxon>eudicotyledons</taxon>
        <taxon>Gunneridae</taxon>
        <taxon>Pentapetalae</taxon>
        <taxon>asterids</taxon>
        <taxon>Ericales</taxon>
        <taxon>Actinidiaceae</taxon>
        <taxon>Actinidia</taxon>
    </lineage>
</organism>
<dbReference type="SUPFAM" id="SSF57889">
    <property type="entry name" value="Cysteine-rich domain"/>
    <property type="match status" value="2"/>
</dbReference>
<dbReference type="InterPro" id="IPR046349">
    <property type="entry name" value="C1-like_sf"/>
</dbReference>
<evidence type="ECO:0000313" key="4">
    <source>
        <dbReference type="EMBL" id="GFZ01130.1"/>
    </source>
</evidence>
<dbReference type="OrthoDB" id="1749655at2759"/>
<protein>
    <recommendedName>
        <fullName evidence="3">DC1 domain-containing protein</fullName>
    </recommendedName>
</protein>
<dbReference type="AlphaFoldDB" id="A0A7J0FSG0"/>
<keyword evidence="2" id="KW-0175">Coiled coil</keyword>
<comment type="caution">
    <text evidence="4">The sequence shown here is derived from an EMBL/GenBank/DDBJ whole genome shotgun (WGS) entry which is preliminary data.</text>
</comment>